<keyword evidence="6" id="KW-1185">Reference proteome</keyword>
<proteinExistence type="predicted"/>
<feature type="domain" description="HTH araC/xylS-type" evidence="4">
    <location>
        <begin position="171"/>
        <end position="269"/>
    </location>
</feature>
<dbReference type="PANTHER" id="PTHR46796:SF6">
    <property type="entry name" value="ARAC SUBFAMILY"/>
    <property type="match status" value="1"/>
</dbReference>
<reference evidence="5 6" key="1">
    <citation type="submission" date="2019-04" db="EMBL/GenBank/DDBJ databases">
        <authorList>
            <person name="Feng G."/>
            <person name="Zhang J."/>
            <person name="Zhu H."/>
        </authorList>
    </citation>
    <scope>NUCLEOTIDE SEQUENCE [LARGE SCALE GENOMIC DNA]</scope>
    <source>
        <strain evidence="5 6">JCM 19491</strain>
    </source>
</reference>
<organism evidence="5 6">
    <name type="scientific">Hymenobacter wooponensis</name>
    <dbReference type="NCBI Taxonomy" id="1525360"/>
    <lineage>
        <taxon>Bacteria</taxon>
        <taxon>Pseudomonadati</taxon>
        <taxon>Bacteroidota</taxon>
        <taxon>Cytophagia</taxon>
        <taxon>Cytophagales</taxon>
        <taxon>Hymenobacteraceae</taxon>
        <taxon>Hymenobacter</taxon>
    </lineage>
</organism>
<dbReference type="InterPro" id="IPR009057">
    <property type="entry name" value="Homeodomain-like_sf"/>
</dbReference>
<dbReference type="Pfam" id="PF22200">
    <property type="entry name" value="ExsA_N"/>
    <property type="match status" value="1"/>
</dbReference>
<dbReference type="PANTHER" id="PTHR46796">
    <property type="entry name" value="HTH-TYPE TRANSCRIPTIONAL ACTIVATOR RHAS-RELATED"/>
    <property type="match status" value="1"/>
</dbReference>
<evidence type="ECO:0000256" key="3">
    <source>
        <dbReference type="ARBA" id="ARBA00023163"/>
    </source>
</evidence>
<dbReference type="Gene3D" id="1.10.10.60">
    <property type="entry name" value="Homeodomain-like"/>
    <property type="match status" value="1"/>
</dbReference>
<name>A0A4Z0MST8_9BACT</name>
<evidence type="ECO:0000256" key="1">
    <source>
        <dbReference type="ARBA" id="ARBA00023015"/>
    </source>
</evidence>
<keyword evidence="3" id="KW-0804">Transcription</keyword>
<dbReference type="InterPro" id="IPR054015">
    <property type="entry name" value="ExsA-like_N"/>
</dbReference>
<dbReference type="SUPFAM" id="SSF51215">
    <property type="entry name" value="Regulatory protein AraC"/>
    <property type="match status" value="1"/>
</dbReference>
<dbReference type="SUPFAM" id="SSF46689">
    <property type="entry name" value="Homeodomain-like"/>
    <property type="match status" value="1"/>
</dbReference>
<dbReference type="OrthoDB" id="4480133at2"/>
<evidence type="ECO:0000259" key="4">
    <source>
        <dbReference type="PROSITE" id="PS01124"/>
    </source>
</evidence>
<accession>A0A4Z0MST8</accession>
<dbReference type="InterPro" id="IPR018060">
    <property type="entry name" value="HTH_AraC"/>
</dbReference>
<dbReference type="RefSeq" id="WP_135528899.1">
    <property type="nucleotide sequence ID" value="NZ_SRKZ01000001.1"/>
</dbReference>
<keyword evidence="2" id="KW-0238">DNA-binding</keyword>
<dbReference type="PROSITE" id="PS01124">
    <property type="entry name" value="HTH_ARAC_FAMILY_2"/>
    <property type="match status" value="1"/>
</dbReference>
<keyword evidence="1" id="KW-0805">Transcription regulation</keyword>
<dbReference type="GO" id="GO:0043565">
    <property type="term" value="F:sequence-specific DNA binding"/>
    <property type="evidence" value="ECO:0007669"/>
    <property type="project" value="InterPro"/>
</dbReference>
<dbReference type="AlphaFoldDB" id="A0A4Z0MST8"/>
<dbReference type="EMBL" id="SRKZ01000001">
    <property type="protein sequence ID" value="TGD82741.1"/>
    <property type="molecule type" value="Genomic_DNA"/>
</dbReference>
<dbReference type="InterPro" id="IPR050204">
    <property type="entry name" value="AraC_XylS_family_regulators"/>
</dbReference>
<dbReference type="Proteomes" id="UP000298284">
    <property type="component" value="Unassembled WGS sequence"/>
</dbReference>
<dbReference type="SMART" id="SM00342">
    <property type="entry name" value="HTH_ARAC"/>
    <property type="match status" value="1"/>
</dbReference>
<protein>
    <submittedName>
        <fullName evidence="5">AraC family transcriptional regulator</fullName>
    </submittedName>
</protein>
<evidence type="ECO:0000313" key="6">
    <source>
        <dbReference type="Proteomes" id="UP000298284"/>
    </source>
</evidence>
<gene>
    <name evidence="5" type="ORF">EU557_02865</name>
</gene>
<dbReference type="InterPro" id="IPR037923">
    <property type="entry name" value="HTH-like"/>
</dbReference>
<evidence type="ECO:0000256" key="2">
    <source>
        <dbReference type="ARBA" id="ARBA00023125"/>
    </source>
</evidence>
<evidence type="ECO:0000313" key="5">
    <source>
        <dbReference type="EMBL" id="TGD82741.1"/>
    </source>
</evidence>
<sequence>MASKLLNPNAEMVVVCGGDARYQGEAAFEEHILVSVLAGELKVVQAGRTLHCGASDTVLLPKNQPATLIKNPKDGVAYQAVIMKLPTALVRSYYAENVPAVARSASSDVLVYPKNPLLQSLFASLLPYLELQHPLPEKLLAVKIAEVIEILRSLDQNSDGVLADFSEPGKLNLVEFMEANYMFNISLAKFSYLTGRSLTTFKRDFKKAFQLSPQRWLTQKRLALAHYQLAEKKRKPIEVYLEAGFENLAHFSYAFKKHFGYSPNALDKQRKATELTLVAY</sequence>
<dbReference type="Pfam" id="PF12833">
    <property type="entry name" value="HTH_18"/>
    <property type="match status" value="1"/>
</dbReference>
<comment type="caution">
    <text evidence="5">The sequence shown here is derived from an EMBL/GenBank/DDBJ whole genome shotgun (WGS) entry which is preliminary data.</text>
</comment>
<dbReference type="GO" id="GO:0003700">
    <property type="term" value="F:DNA-binding transcription factor activity"/>
    <property type="evidence" value="ECO:0007669"/>
    <property type="project" value="InterPro"/>
</dbReference>